<evidence type="ECO:0008006" key="5">
    <source>
        <dbReference type="Google" id="ProtNLM"/>
    </source>
</evidence>
<evidence type="ECO:0000313" key="3">
    <source>
        <dbReference type="EMBL" id="PEH89737.1"/>
    </source>
</evidence>
<evidence type="ECO:0000256" key="2">
    <source>
        <dbReference type="SAM" id="SignalP"/>
    </source>
</evidence>
<name>A0A2A7UWX2_COMTR</name>
<keyword evidence="2" id="KW-0732">Signal</keyword>
<evidence type="ECO:0000313" key="4">
    <source>
        <dbReference type="Proteomes" id="UP000220246"/>
    </source>
</evidence>
<keyword evidence="4" id="KW-1185">Reference proteome</keyword>
<gene>
    <name evidence="3" type="ORF">CRM82_15025</name>
</gene>
<comment type="caution">
    <text evidence="3">The sequence shown here is derived from an EMBL/GenBank/DDBJ whole genome shotgun (WGS) entry which is preliminary data.</text>
</comment>
<dbReference type="RefSeq" id="WP_066532881.1">
    <property type="nucleotide sequence ID" value="NZ_PDEA01000001.1"/>
</dbReference>
<dbReference type="Proteomes" id="UP000220246">
    <property type="component" value="Unassembled WGS sequence"/>
</dbReference>
<organism evidence="3 4">
    <name type="scientific">Comamonas terrigena</name>
    <dbReference type="NCBI Taxonomy" id="32013"/>
    <lineage>
        <taxon>Bacteria</taxon>
        <taxon>Pseudomonadati</taxon>
        <taxon>Pseudomonadota</taxon>
        <taxon>Betaproteobacteria</taxon>
        <taxon>Burkholderiales</taxon>
        <taxon>Comamonadaceae</taxon>
        <taxon>Comamonas</taxon>
    </lineage>
</organism>
<proteinExistence type="predicted"/>
<reference evidence="4" key="1">
    <citation type="submission" date="2017-09" db="EMBL/GenBank/DDBJ databases">
        <title>FDA dAtabase for Regulatory Grade micrObial Sequences (FDA-ARGOS): Supporting development and validation of Infectious Disease Dx tests.</title>
        <authorList>
            <person name="Minogue T."/>
            <person name="Wolcott M."/>
            <person name="Wasieloski L."/>
            <person name="Aguilar W."/>
            <person name="Moore D."/>
            <person name="Tallon L."/>
            <person name="Sadzewicz L."/>
            <person name="Ott S."/>
            <person name="Zhao X."/>
            <person name="Nagaraj S."/>
            <person name="Vavikolanu K."/>
            <person name="Aluvathingal J."/>
            <person name="Nadendla S."/>
            <person name="Sichtig H."/>
        </authorList>
    </citation>
    <scope>NUCLEOTIDE SEQUENCE [LARGE SCALE GENOMIC DNA]</scope>
    <source>
        <strain evidence="4">FDAARGOS_394</strain>
    </source>
</reference>
<accession>A0A2A7UWX2</accession>
<feature type="chain" id="PRO_5012066245" description="Cell envelope biogenesis protein TolA" evidence="2">
    <location>
        <begin position="23"/>
        <end position="192"/>
    </location>
</feature>
<dbReference type="AlphaFoldDB" id="A0A2A7UWX2"/>
<dbReference type="OrthoDB" id="5769605at2"/>
<dbReference type="GeneID" id="80801935"/>
<sequence length="192" mass="20637">MQKFPQLLATCVAAVMATSAFALTPAEHKAEKDRISADYKAAVAHCKTMNGNAKDVCEKEAKGHEKVALAELDYKKDASESNRYKAAKARADAGYDVATEKCDDQSGNAKDVCKKDAKAAHVKALEAAKVAEVRNEPNADPNSKAADVSAVRREADKNVREADYKAAAERCDALSGDAKDKCVTDAKRRFGQ</sequence>
<feature type="region of interest" description="Disordered" evidence="1">
    <location>
        <begin position="134"/>
        <end position="157"/>
    </location>
</feature>
<dbReference type="EMBL" id="PDEA01000001">
    <property type="protein sequence ID" value="PEH89737.1"/>
    <property type="molecule type" value="Genomic_DNA"/>
</dbReference>
<protein>
    <recommendedName>
        <fullName evidence="5">Cell envelope biogenesis protein TolA</fullName>
    </recommendedName>
</protein>
<evidence type="ECO:0000256" key="1">
    <source>
        <dbReference type="SAM" id="MobiDB-lite"/>
    </source>
</evidence>
<feature type="signal peptide" evidence="2">
    <location>
        <begin position="1"/>
        <end position="22"/>
    </location>
</feature>
<dbReference type="STRING" id="1219032.GCA_001515545_00364"/>